<dbReference type="GO" id="GO:0004519">
    <property type="term" value="F:endonuclease activity"/>
    <property type="evidence" value="ECO:0007669"/>
    <property type="project" value="UniProtKB-KW"/>
</dbReference>
<organism evidence="6 7">
    <name type="scientific">Morganella morganii</name>
    <name type="common">Proteus morganii</name>
    <dbReference type="NCBI Taxonomy" id="582"/>
    <lineage>
        <taxon>Bacteria</taxon>
        <taxon>Pseudomonadati</taxon>
        <taxon>Pseudomonadota</taxon>
        <taxon>Gammaproteobacteria</taxon>
        <taxon>Enterobacterales</taxon>
        <taxon>Morganellaceae</taxon>
        <taxon>Morganella</taxon>
    </lineage>
</organism>
<dbReference type="PROSITE" id="PS01123">
    <property type="entry name" value="TNASE_1"/>
    <property type="match status" value="1"/>
</dbReference>
<proteinExistence type="predicted"/>
<dbReference type="InterPro" id="IPR002071">
    <property type="entry name" value="Thermonucl_AS"/>
</dbReference>
<dbReference type="PANTHER" id="PTHR12302:SF3">
    <property type="entry name" value="SERINE_THREONINE-PROTEIN KINASE 31"/>
    <property type="match status" value="1"/>
</dbReference>
<gene>
    <name evidence="6" type="ORF">CKG00_18415</name>
</gene>
<dbReference type="EMBL" id="NRQY01000005">
    <property type="protein sequence ID" value="RUT64106.1"/>
    <property type="molecule type" value="Genomic_DNA"/>
</dbReference>
<dbReference type="Proteomes" id="UP000286908">
    <property type="component" value="Unassembled WGS sequence"/>
</dbReference>
<comment type="caution">
    <text evidence="6">The sequence shown here is derived from an EMBL/GenBank/DDBJ whole genome shotgun (WGS) entry which is preliminary data.</text>
</comment>
<evidence type="ECO:0000256" key="1">
    <source>
        <dbReference type="ARBA" id="ARBA00022722"/>
    </source>
</evidence>
<dbReference type="Gene3D" id="2.40.50.90">
    <property type="match status" value="1"/>
</dbReference>
<evidence type="ECO:0000256" key="3">
    <source>
        <dbReference type="ARBA" id="ARBA00022801"/>
    </source>
</evidence>
<dbReference type="AlphaFoldDB" id="A0A433ZPR5"/>
<evidence type="ECO:0000256" key="4">
    <source>
        <dbReference type="SAM" id="SignalP"/>
    </source>
</evidence>
<keyword evidence="1" id="KW-0540">Nuclease</keyword>
<evidence type="ECO:0000313" key="6">
    <source>
        <dbReference type="EMBL" id="RUT64106.1"/>
    </source>
</evidence>
<evidence type="ECO:0000313" key="7">
    <source>
        <dbReference type="Proteomes" id="UP000286908"/>
    </source>
</evidence>
<sequence>MLKRVQLSVFVSSILFSFAVNATEIHGNVIRVLDGDTIEILNNKKPVRVRLQNIDAPEKKQPFGRWSTNQLKSLIAGKPVTVTYTEADRYGRILGRVETDNGIEANRYMVQIGGAWVYERYNSDASLPAIQNEAREQMRGLWADSEPVPPWEWRHSKKKISN</sequence>
<dbReference type="SUPFAM" id="SSF50199">
    <property type="entry name" value="Staphylococcal nuclease"/>
    <property type="match status" value="1"/>
</dbReference>
<dbReference type="Pfam" id="PF00565">
    <property type="entry name" value="SNase"/>
    <property type="match status" value="1"/>
</dbReference>
<dbReference type="PROSITE" id="PS50830">
    <property type="entry name" value="TNASE_3"/>
    <property type="match status" value="1"/>
</dbReference>
<accession>A0A433ZPR5</accession>
<evidence type="ECO:0000259" key="5">
    <source>
        <dbReference type="PROSITE" id="PS50830"/>
    </source>
</evidence>
<reference evidence="6 7" key="1">
    <citation type="submission" date="2017-08" db="EMBL/GenBank/DDBJ databases">
        <title>Draft genome sequence of pheromone producing symbiont Morganella morganii, of the female New Zealand grass grub Costelytra giveni.</title>
        <authorList>
            <person name="Laugraud A."/>
            <person name="Young S.D."/>
            <person name="Hurst M.H."/>
        </authorList>
    </citation>
    <scope>NUCLEOTIDE SEQUENCE [LARGE SCALE GENOMIC DNA]</scope>
    <source>
        <strain evidence="6 7">MMsCG</strain>
    </source>
</reference>
<feature type="signal peptide" evidence="4">
    <location>
        <begin position="1"/>
        <end position="22"/>
    </location>
</feature>
<dbReference type="InterPro" id="IPR016071">
    <property type="entry name" value="Staphylococal_nuclease_OB-fold"/>
</dbReference>
<protein>
    <submittedName>
        <fullName evidence="6">Micrococcal nuclease</fullName>
    </submittedName>
</protein>
<dbReference type="InterPro" id="IPR035437">
    <property type="entry name" value="SNase_OB-fold_sf"/>
</dbReference>
<dbReference type="SMART" id="SM00318">
    <property type="entry name" value="SNc"/>
    <property type="match status" value="1"/>
</dbReference>
<keyword evidence="3" id="KW-0378">Hydrolase</keyword>
<evidence type="ECO:0000256" key="2">
    <source>
        <dbReference type="ARBA" id="ARBA00022759"/>
    </source>
</evidence>
<dbReference type="GO" id="GO:0003676">
    <property type="term" value="F:nucleic acid binding"/>
    <property type="evidence" value="ECO:0007669"/>
    <property type="project" value="InterPro"/>
</dbReference>
<name>A0A433ZPR5_MORMO</name>
<keyword evidence="4" id="KW-0732">Signal</keyword>
<dbReference type="PANTHER" id="PTHR12302">
    <property type="entry name" value="EBNA2 BINDING PROTEIN P100"/>
    <property type="match status" value="1"/>
</dbReference>
<feature type="chain" id="PRO_5019128150" evidence="4">
    <location>
        <begin position="23"/>
        <end position="162"/>
    </location>
</feature>
<dbReference type="OrthoDB" id="9805504at2"/>
<dbReference type="GO" id="GO:0016787">
    <property type="term" value="F:hydrolase activity"/>
    <property type="evidence" value="ECO:0007669"/>
    <property type="project" value="UniProtKB-KW"/>
</dbReference>
<keyword evidence="2" id="KW-0255">Endonuclease</keyword>
<feature type="domain" description="TNase-like" evidence="5">
    <location>
        <begin position="23"/>
        <end position="144"/>
    </location>
</feature>